<protein>
    <submittedName>
        <fullName evidence="2">Uncharacterized protein</fullName>
    </submittedName>
</protein>
<evidence type="ECO:0000313" key="5">
    <source>
        <dbReference type="Proteomes" id="UP000054053"/>
    </source>
</evidence>
<dbReference type="RefSeq" id="XP_042996483.1">
    <property type="nucleotide sequence ID" value="XM_043140549.1"/>
</dbReference>
<dbReference type="EMBL" id="CP072754">
    <property type="protein sequence ID" value="QUC18810.1"/>
    <property type="molecule type" value="Genomic_DNA"/>
</dbReference>
<feature type="region of interest" description="Disordered" evidence="1">
    <location>
        <begin position="314"/>
        <end position="381"/>
    </location>
</feature>
<dbReference type="STRING" id="1159556.A0A063C5Z4"/>
<sequence>MPAAKVRDVLHRDTDFRAKRGNAATSPGTIQRSSQGMGELQEHGVVLDGSRHHVLRKLDSANPPKLHLHYLATSGDGEPPMVLKLAPASARPLRFEYRSLRSEALLLQWLADLHLDLSTQGKYCNCQQLPMNPSQGNSNGDDHGCSKRPQPLPDRVPDFVPDIVKHGYAKVPHGLEYLLTKQAQGVPLSTLAQKLSQSHRKSVNYQIGQLIHRISLHKSPCGRFGNTSAVLELSRQGHPSSHRVPATCTRNRVYTCWSEAFLSLLESVLRDAEDAAVSVQYEKIRHHARRFKHVLDEVTVPSLVVLDAGLDSNTLITPPGHNEMKSFSVTESTSEDAADANDAHLSPPPTDQEPHSIAANQVSDGDDEHATGAAREDTCSSENRAPAVIGIRDWHNSVFGDPSFALVLTKSEDSVVWDGVRSLTHDATFAERDEADGLGNKGEKPRVRRLLYECYHAVTAIVTEYYRMSIDSDDRELPARRRLVQVLAELDKLDASREKKQTNASSPAPVAKRQKRETSDSPPPSQTRPDIRRERRISDHYRRPSADTWN</sequence>
<evidence type="ECO:0000313" key="2">
    <source>
        <dbReference type="EMBL" id="GAO15824.1"/>
    </source>
</evidence>
<dbReference type="Proteomes" id="UP000054053">
    <property type="component" value="Unassembled WGS sequence"/>
</dbReference>
<reference evidence="3" key="3">
    <citation type="submission" date="2020-03" db="EMBL/GenBank/DDBJ databases">
        <title>A mixture of massive structural variations and highly conserved coding sequences in Ustilaginoidea virens genome.</title>
        <authorList>
            <person name="Zhang K."/>
            <person name="Zhao Z."/>
            <person name="Zhang Z."/>
            <person name="Li Y."/>
            <person name="Hsiang T."/>
            <person name="Sun W."/>
        </authorList>
    </citation>
    <scope>NUCLEOTIDE SEQUENCE</scope>
    <source>
        <strain evidence="3">UV-8b</strain>
    </source>
</reference>
<keyword evidence="4" id="KW-1185">Reference proteome</keyword>
<proteinExistence type="predicted"/>
<dbReference type="KEGG" id="uvi:66063829"/>
<dbReference type="GeneID" id="66063829"/>
<name>A0A063C5Z4_USTVR</name>
<dbReference type="OrthoDB" id="5210591at2759"/>
<feature type="region of interest" description="Disordered" evidence="1">
    <location>
        <begin position="495"/>
        <end position="550"/>
    </location>
</feature>
<reference evidence="5" key="2">
    <citation type="journal article" date="2016" name="Genome Announc.">
        <title>Genome sequence of Ustilaginoidea virens IPU010, a rice pathogenic fungus causing false smut.</title>
        <authorList>
            <person name="Kumagai T."/>
            <person name="Ishii T."/>
            <person name="Terai G."/>
            <person name="Umemura M."/>
            <person name="Machida M."/>
            <person name="Asai K."/>
        </authorList>
    </citation>
    <scope>NUCLEOTIDE SEQUENCE [LARGE SCALE GENOMIC DNA]</scope>
    <source>
        <strain evidence="5">IPU010</strain>
    </source>
</reference>
<evidence type="ECO:0000313" key="3">
    <source>
        <dbReference type="EMBL" id="QUC18810.1"/>
    </source>
</evidence>
<dbReference type="AlphaFoldDB" id="A0A063C5Z4"/>
<accession>A0A063C5Z4</accession>
<feature type="compositionally biased region" description="Basic and acidic residues" evidence="1">
    <location>
        <begin position="368"/>
        <end position="378"/>
    </location>
</feature>
<evidence type="ECO:0000256" key="1">
    <source>
        <dbReference type="SAM" id="MobiDB-lite"/>
    </source>
</evidence>
<dbReference type="HOGENOM" id="CLU_019843_2_0_1"/>
<feature type="region of interest" description="Disordered" evidence="1">
    <location>
        <begin position="134"/>
        <end position="154"/>
    </location>
</feature>
<dbReference type="Proteomes" id="UP000027002">
    <property type="component" value="Chromosome 2"/>
</dbReference>
<organism evidence="2 5">
    <name type="scientific">Ustilaginoidea virens</name>
    <name type="common">Rice false smut fungus</name>
    <name type="synonym">Villosiclava virens</name>
    <dbReference type="NCBI Taxonomy" id="1159556"/>
    <lineage>
        <taxon>Eukaryota</taxon>
        <taxon>Fungi</taxon>
        <taxon>Dikarya</taxon>
        <taxon>Ascomycota</taxon>
        <taxon>Pezizomycotina</taxon>
        <taxon>Sordariomycetes</taxon>
        <taxon>Hypocreomycetidae</taxon>
        <taxon>Hypocreales</taxon>
        <taxon>Clavicipitaceae</taxon>
        <taxon>Ustilaginoidea</taxon>
    </lineage>
</organism>
<reference evidence="2" key="1">
    <citation type="journal article" date="2016" name="Genome Announc.">
        <title>Genome Sequence of Ustilaginoidea virens IPU010, a Rice Pathogenic Fungus Causing False Smut.</title>
        <authorList>
            <person name="Kumagai T."/>
            <person name="Ishii T."/>
            <person name="Terai G."/>
            <person name="Umemura M."/>
            <person name="Machida M."/>
            <person name="Asai K."/>
        </authorList>
    </citation>
    <scope>NUCLEOTIDE SEQUENCE [LARGE SCALE GENOMIC DNA]</scope>
    <source>
        <strain evidence="2">IPU010</strain>
    </source>
</reference>
<gene>
    <name evidence="3" type="ORF">UV8b_03051</name>
    <name evidence="2" type="ORF">UVI_02021120</name>
</gene>
<feature type="compositionally biased region" description="Basic and acidic residues" evidence="1">
    <location>
        <begin position="529"/>
        <end position="550"/>
    </location>
</feature>
<dbReference type="EMBL" id="BBTG02000008">
    <property type="protein sequence ID" value="GAO15824.1"/>
    <property type="molecule type" value="Genomic_DNA"/>
</dbReference>
<evidence type="ECO:0000313" key="4">
    <source>
        <dbReference type="Proteomes" id="UP000027002"/>
    </source>
</evidence>